<keyword evidence="3" id="KW-1185">Reference proteome</keyword>
<dbReference type="RefSeq" id="WP_132616944.1">
    <property type="nucleotide sequence ID" value="NZ_SMKQ01000103.1"/>
</dbReference>
<dbReference type="OrthoDB" id="10010555at2"/>
<evidence type="ECO:0000256" key="1">
    <source>
        <dbReference type="SAM" id="MobiDB-lite"/>
    </source>
</evidence>
<evidence type="ECO:0000313" key="3">
    <source>
        <dbReference type="Proteomes" id="UP000295302"/>
    </source>
</evidence>
<organism evidence="2 3">
    <name type="scientific">Nonomuraea terrae</name>
    <dbReference type="NCBI Taxonomy" id="2530383"/>
    <lineage>
        <taxon>Bacteria</taxon>
        <taxon>Bacillati</taxon>
        <taxon>Actinomycetota</taxon>
        <taxon>Actinomycetes</taxon>
        <taxon>Streptosporangiales</taxon>
        <taxon>Streptosporangiaceae</taxon>
        <taxon>Nonomuraea</taxon>
    </lineage>
</organism>
<feature type="compositionally biased region" description="Basic and acidic residues" evidence="1">
    <location>
        <begin position="10"/>
        <end position="20"/>
    </location>
</feature>
<protein>
    <submittedName>
        <fullName evidence="2">Uncharacterized protein</fullName>
    </submittedName>
</protein>
<evidence type="ECO:0000313" key="2">
    <source>
        <dbReference type="EMBL" id="TDD44192.1"/>
    </source>
</evidence>
<comment type="caution">
    <text evidence="2">The sequence shown here is derived from an EMBL/GenBank/DDBJ whole genome shotgun (WGS) entry which is preliminary data.</text>
</comment>
<dbReference type="EMBL" id="SMKQ01000103">
    <property type="protein sequence ID" value="TDD44192.1"/>
    <property type="molecule type" value="Genomic_DNA"/>
</dbReference>
<reference evidence="2 3" key="1">
    <citation type="submission" date="2019-03" db="EMBL/GenBank/DDBJ databases">
        <title>Draft genome sequences of novel Actinobacteria.</title>
        <authorList>
            <person name="Sahin N."/>
            <person name="Ay H."/>
            <person name="Saygin H."/>
        </authorList>
    </citation>
    <scope>NUCLEOTIDE SEQUENCE [LARGE SCALE GENOMIC DNA]</scope>
    <source>
        <strain evidence="2 3">CH32</strain>
    </source>
</reference>
<proteinExistence type="predicted"/>
<feature type="region of interest" description="Disordered" evidence="1">
    <location>
        <begin position="1"/>
        <end position="24"/>
    </location>
</feature>
<accession>A0A4R4YL68</accession>
<sequence>MLQLGVGRVPGRDQSLDSRLPRSPRPAHALAALRQNYGTAAVDLKPHLAPHVIEQILDTRRAEGRRLTARKFAQVW</sequence>
<gene>
    <name evidence="2" type="ORF">E1286_27555</name>
</gene>
<dbReference type="Proteomes" id="UP000295302">
    <property type="component" value="Unassembled WGS sequence"/>
</dbReference>
<dbReference type="AlphaFoldDB" id="A0A4R4YL68"/>
<name>A0A4R4YL68_9ACTN</name>